<keyword evidence="1" id="KW-0732">Signal</keyword>
<dbReference type="InterPro" id="IPR000772">
    <property type="entry name" value="Ricin_B_lectin"/>
</dbReference>
<evidence type="ECO:0000256" key="1">
    <source>
        <dbReference type="SAM" id="SignalP"/>
    </source>
</evidence>
<dbReference type="SMR" id="A0A5M7C6X4"/>
<feature type="signal peptide" evidence="1">
    <location>
        <begin position="1"/>
        <end position="28"/>
    </location>
</feature>
<evidence type="ECO:0000313" key="3">
    <source>
        <dbReference type="EMBL" id="KAA5836038.1"/>
    </source>
</evidence>
<dbReference type="Gene3D" id="2.80.10.50">
    <property type="match status" value="1"/>
</dbReference>
<reference evidence="3 4" key="1">
    <citation type="submission" date="2019-09" db="EMBL/GenBank/DDBJ databases">
        <title>Draft genome sequence of the thermophilic Saccharopolyspora hirsuta VKM Ac-666T.</title>
        <authorList>
            <person name="Lobastova T.G."/>
            <person name="Fokina V."/>
            <person name="Bragin E.Y."/>
            <person name="Shtratnikova V.Y."/>
            <person name="Starodumova I.P."/>
            <person name="Tarlachkov S.V."/>
            <person name="Donova M.V."/>
        </authorList>
    </citation>
    <scope>NUCLEOTIDE SEQUENCE [LARGE SCALE GENOMIC DNA]</scope>
    <source>
        <strain evidence="3 4">VKM Ac-666</strain>
    </source>
</reference>
<gene>
    <name evidence="3" type="ORF">F1721_06745</name>
</gene>
<sequence>MILRRALAWAFALLSIAALAGIAPAATAAESRAAVPSGVYQIGFGASSFGEVLTEGAAEPGAPALLLPRGEGSQDWRITPNGRGYTIRNVKSGLYLGVESEPRQHRFAVASATPYTWDLAPSSQFDRVRIASYSPEGEFRLDVSPVLIFPPRVDVQHARQGIGQDWQLTRVG</sequence>
<feature type="domain" description="Ricin B lectin" evidence="2">
    <location>
        <begin position="73"/>
        <end position="132"/>
    </location>
</feature>
<dbReference type="EMBL" id="VWPH01000003">
    <property type="protein sequence ID" value="KAA5836038.1"/>
    <property type="molecule type" value="Genomic_DNA"/>
</dbReference>
<dbReference type="Pfam" id="PF14200">
    <property type="entry name" value="RicinB_lectin_2"/>
    <property type="match status" value="1"/>
</dbReference>
<evidence type="ECO:0000259" key="2">
    <source>
        <dbReference type="Pfam" id="PF14200"/>
    </source>
</evidence>
<name>A0A5M7C6X4_SACHI</name>
<dbReference type="RefSeq" id="WP_150065698.1">
    <property type="nucleotide sequence ID" value="NZ_JBEPDJ010000003.1"/>
</dbReference>
<evidence type="ECO:0000313" key="4">
    <source>
        <dbReference type="Proteomes" id="UP000323946"/>
    </source>
</evidence>
<comment type="caution">
    <text evidence="3">The sequence shown here is derived from an EMBL/GenBank/DDBJ whole genome shotgun (WGS) entry which is preliminary data.</text>
</comment>
<dbReference type="Proteomes" id="UP000323946">
    <property type="component" value="Unassembled WGS sequence"/>
</dbReference>
<dbReference type="AlphaFoldDB" id="A0A5M7C6X4"/>
<protein>
    <submittedName>
        <fullName evidence="3">RICIN domain-containing protein</fullName>
    </submittedName>
</protein>
<dbReference type="OrthoDB" id="4191039at2"/>
<feature type="chain" id="PRO_5024316604" evidence="1">
    <location>
        <begin position="29"/>
        <end position="172"/>
    </location>
</feature>
<dbReference type="InterPro" id="IPR035992">
    <property type="entry name" value="Ricin_B-like_lectins"/>
</dbReference>
<organism evidence="3 4">
    <name type="scientific">Saccharopolyspora hirsuta</name>
    <dbReference type="NCBI Taxonomy" id="1837"/>
    <lineage>
        <taxon>Bacteria</taxon>
        <taxon>Bacillati</taxon>
        <taxon>Actinomycetota</taxon>
        <taxon>Actinomycetes</taxon>
        <taxon>Pseudonocardiales</taxon>
        <taxon>Pseudonocardiaceae</taxon>
        <taxon>Saccharopolyspora</taxon>
    </lineage>
</organism>
<proteinExistence type="predicted"/>
<keyword evidence="4" id="KW-1185">Reference proteome</keyword>
<dbReference type="SUPFAM" id="SSF50370">
    <property type="entry name" value="Ricin B-like lectins"/>
    <property type="match status" value="1"/>
</dbReference>
<accession>A0A5M7C6X4</accession>